<dbReference type="PANTHER" id="PTHR46708">
    <property type="entry name" value="TENASCIN"/>
    <property type="match status" value="1"/>
</dbReference>
<dbReference type="EMBL" id="CP040915">
    <property type="protein sequence ID" value="QDC25781.1"/>
    <property type="molecule type" value="Genomic_DNA"/>
</dbReference>
<keyword evidence="3" id="KW-0624">Polysaccharide degradation</keyword>
<dbReference type="InterPro" id="IPR050991">
    <property type="entry name" value="ECM_Regulatory_Proteins"/>
</dbReference>
<gene>
    <name evidence="6" type="ORF">FE374_15220</name>
</gene>
<evidence type="ECO:0000256" key="3">
    <source>
        <dbReference type="ARBA" id="ARBA00023326"/>
    </source>
</evidence>
<feature type="region of interest" description="Disordered" evidence="4">
    <location>
        <begin position="373"/>
        <end position="393"/>
    </location>
</feature>
<evidence type="ECO:0000256" key="4">
    <source>
        <dbReference type="SAM" id="MobiDB-lite"/>
    </source>
</evidence>
<proteinExistence type="predicted"/>
<dbReference type="GO" id="GO:0016798">
    <property type="term" value="F:hydrolase activity, acting on glycosyl bonds"/>
    <property type="evidence" value="ECO:0007669"/>
    <property type="project" value="UniProtKB-KW"/>
</dbReference>
<dbReference type="InterPro" id="IPR003961">
    <property type="entry name" value="FN3_dom"/>
</dbReference>
<dbReference type="InterPro" id="IPR013783">
    <property type="entry name" value="Ig-like_fold"/>
</dbReference>
<reference evidence="6 7" key="1">
    <citation type="submission" date="2019-05" db="EMBL/GenBank/DDBJ databases">
        <title>Georgenia *** sp. nov., and Georgenia *** sp. nov., isolated from the intestinal contents of plateau pika (Ochotona curzoniae) in the Qinghai-Tibet plateau of China.</title>
        <authorList>
            <person name="Tian Z."/>
        </authorList>
    </citation>
    <scope>NUCLEOTIDE SEQUENCE [LARGE SCALE GENOMIC DNA]</scope>
    <source>
        <strain evidence="6 7">Z443</strain>
    </source>
</reference>
<dbReference type="SUPFAM" id="SSF49265">
    <property type="entry name" value="Fibronectin type III"/>
    <property type="match status" value="2"/>
</dbReference>
<keyword evidence="2" id="KW-0326">Glycosidase</keyword>
<dbReference type="CDD" id="cd00063">
    <property type="entry name" value="FN3"/>
    <property type="match status" value="3"/>
</dbReference>
<dbReference type="KEGG" id="gyu:FE374_15220"/>
<protein>
    <submittedName>
        <fullName evidence="6">Fibronectin type III domain-containing protein</fullName>
    </submittedName>
</protein>
<dbReference type="Gene3D" id="2.60.40.10">
    <property type="entry name" value="Immunoglobulins"/>
    <property type="match status" value="3"/>
</dbReference>
<sequence length="670" mass="66572">MTRTTEKNARSATVPAWLMGRGRRTGLVGVSAAGLILAGATAVMAANPPAGPGNIEIFPDRDMVAIEGYSAQAGQNVVFEVRRGSDLIGVARGVVDSTGFYEINHPGGSCWDVVTPDIRGGDLITVTFEDGVSDGATTGSAAVTSVEGVDLPATADPNDAEWQVVVKGGHGADVNTARLAVEIVNPAMREAPSRIGERAIGWPADDAPTGYTVDGVAENGEFTVTYGFYSAADRALALAGAPTALSWLAEPTGVEAQLGLTLAEFGEISGPGFGGWPAGPATQAPSAPTDVHVAPAGDGSITASWTAATVPADANPITGYQLIAEDTVLGQEVSIKVGANATSAQLRGLVNGQSYPITVVVLNGQASAPASGGTIEVGGEAPAEPGAPGAPTGVTVEDAALAGEVRVSWTAPATNGTRVTGYTVQALAEDGTVAAEANAAANASSANLTGLTPGSTYSVVVTATSATGNTAAEPTSHTLASPELTAPSAAHVVRVQPGNGSVTVEWQAATAGNTPVTGYKLTATPVDPAVPAPAAVETGPTGTSGTLTGLSNSKAYTIDVVATSAAGDSPSATFGPTAPKTVTPADQLTATAELRTDKREWRVVGSASITANNTITAKNSAGVTIGTAPVQADGSWTIRSARNSTAAIGNGKVTVTSSAGGSITITATTK</sequence>
<dbReference type="Pfam" id="PF00041">
    <property type="entry name" value="fn3"/>
    <property type="match status" value="3"/>
</dbReference>
<feature type="compositionally biased region" description="Low complexity" evidence="4">
    <location>
        <begin position="377"/>
        <end position="393"/>
    </location>
</feature>
<dbReference type="PROSITE" id="PS50853">
    <property type="entry name" value="FN3"/>
    <property type="match status" value="3"/>
</dbReference>
<feature type="domain" description="Fibronectin type-III" evidence="5">
    <location>
        <begin position="489"/>
        <end position="586"/>
    </location>
</feature>
<keyword evidence="2" id="KW-0378">Hydrolase</keyword>
<dbReference type="GO" id="GO:0000272">
    <property type="term" value="P:polysaccharide catabolic process"/>
    <property type="evidence" value="ECO:0007669"/>
    <property type="project" value="UniProtKB-KW"/>
</dbReference>
<evidence type="ECO:0000313" key="6">
    <source>
        <dbReference type="EMBL" id="QDC25781.1"/>
    </source>
</evidence>
<dbReference type="SMART" id="SM00060">
    <property type="entry name" value="FN3"/>
    <property type="match status" value="3"/>
</dbReference>
<keyword evidence="3" id="KW-0119">Carbohydrate metabolism</keyword>
<dbReference type="PRINTS" id="PR00014">
    <property type="entry name" value="FNTYPEIII"/>
</dbReference>
<evidence type="ECO:0000256" key="2">
    <source>
        <dbReference type="ARBA" id="ARBA00023295"/>
    </source>
</evidence>
<dbReference type="OrthoDB" id="3832207at2"/>
<evidence type="ECO:0000256" key="1">
    <source>
        <dbReference type="ARBA" id="ARBA00022737"/>
    </source>
</evidence>
<accession>A0A5B8C8I2</accession>
<keyword evidence="1" id="KW-0677">Repeat</keyword>
<feature type="domain" description="Fibronectin type-III" evidence="5">
    <location>
        <begin position="287"/>
        <end position="383"/>
    </location>
</feature>
<dbReference type="InterPro" id="IPR036116">
    <property type="entry name" value="FN3_sf"/>
</dbReference>
<organism evidence="6 7">
    <name type="scientific">Georgenia yuyongxinii</name>
    <dbReference type="NCBI Taxonomy" id="2589797"/>
    <lineage>
        <taxon>Bacteria</taxon>
        <taxon>Bacillati</taxon>
        <taxon>Actinomycetota</taxon>
        <taxon>Actinomycetes</taxon>
        <taxon>Micrococcales</taxon>
        <taxon>Bogoriellaceae</taxon>
        <taxon>Georgenia</taxon>
    </lineage>
</organism>
<dbReference type="AlphaFoldDB" id="A0A5B8C8I2"/>
<evidence type="ECO:0000313" key="7">
    <source>
        <dbReference type="Proteomes" id="UP000314616"/>
    </source>
</evidence>
<dbReference type="PANTHER" id="PTHR46708:SF2">
    <property type="entry name" value="FIBRONECTIN TYPE-III DOMAIN-CONTAINING PROTEIN"/>
    <property type="match status" value="1"/>
</dbReference>
<dbReference type="RefSeq" id="WP_139930030.1">
    <property type="nucleotide sequence ID" value="NZ_CP040915.1"/>
</dbReference>
<feature type="domain" description="Fibronectin type-III" evidence="5">
    <location>
        <begin position="390"/>
        <end position="488"/>
    </location>
</feature>
<evidence type="ECO:0000259" key="5">
    <source>
        <dbReference type="PROSITE" id="PS50853"/>
    </source>
</evidence>
<name>A0A5B8C8I2_9MICO</name>
<dbReference type="Proteomes" id="UP000314616">
    <property type="component" value="Chromosome"/>
</dbReference>